<keyword evidence="2" id="KW-1185">Reference proteome</keyword>
<dbReference type="Gramene" id="C.cajan_21892.t">
    <property type="protein sequence ID" value="C.cajan_21892.t"/>
    <property type="gene ID" value="C.cajan_21892"/>
</dbReference>
<dbReference type="EMBL" id="CM003606">
    <property type="protein sequence ID" value="KYP68894.1"/>
    <property type="molecule type" value="Genomic_DNA"/>
</dbReference>
<dbReference type="GO" id="GO:0016197">
    <property type="term" value="P:endosomal transport"/>
    <property type="evidence" value="ECO:0007669"/>
    <property type="project" value="TreeGrafter"/>
</dbReference>
<dbReference type="Proteomes" id="UP000075243">
    <property type="component" value="Chromosome 4"/>
</dbReference>
<evidence type="ECO:0000313" key="1">
    <source>
        <dbReference type="EMBL" id="KYP68894.1"/>
    </source>
</evidence>
<dbReference type="PANTHER" id="PTHR21481">
    <property type="entry name" value="PROTEIN CLEC16A"/>
    <property type="match status" value="1"/>
</dbReference>
<protein>
    <submittedName>
        <fullName evidence="1">Protein CLEC16A isogeny</fullName>
    </submittedName>
</protein>
<proteinExistence type="predicted"/>
<dbReference type="STRING" id="3821.A0A151TP98"/>
<sequence length="120" mass="13377">MVRTAVRTVTLNVYHVGDECVNRYIASAPHTNYFSNLVSFFRNQCMDLNRLVSETLKNPGPDSTSAIIAAVDEIEDNLYYFSDVISAGIPDVGRLITDSILMLLIFPILLPSLRLLDVNV</sequence>
<reference evidence="1 2" key="1">
    <citation type="journal article" date="2012" name="Nat. Biotechnol.">
        <title>Draft genome sequence of pigeonpea (Cajanus cajan), an orphan legume crop of resource-poor farmers.</title>
        <authorList>
            <person name="Varshney R.K."/>
            <person name="Chen W."/>
            <person name="Li Y."/>
            <person name="Bharti A.K."/>
            <person name="Saxena R.K."/>
            <person name="Schlueter J.A."/>
            <person name="Donoghue M.T."/>
            <person name="Azam S."/>
            <person name="Fan G."/>
            <person name="Whaley A.M."/>
            <person name="Farmer A.D."/>
            <person name="Sheridan J."/>
            <person name="Iwata A."/>
            <person name="Tuteja R."/>
            <person name="Penmetsa R.V."/>
            <person name="Wu W."/>
            <person name="Upadhyaya H.D."/>
            <person name="Yang S.P."/>
            <person name="Shah T."/>
            <person name="Saxena K.B."/>
            <person name="Michael T."/>
            <person name="McCombie W.R."/>
            <person name="Yang B."/>
            <person name="Zhang G."/>
            <person name="Yang H."/>
            <person name="Wang J."/>
            <person name="Spillane C."/>
            <person name="Cook D.R."/>
            <person name="May G.D."/>
            <person name="Xu X."/>
            <person name="Jackson S.A."/>
        </authorList>
    </citation>
    <scope>NUCLEOTIDE SEQUENCE [LARGE SCALE GENOMIC DNA]</scope>
    <source>
        <strain evidence="2">cv. Asha</strain>
    </source>
</reference>
<dbReference type="GO" id="GO:0005770">
    <property type="term" value="C:late endosome"/>
    <property type="evidence" value="ECO:0007669"/>
    <property type="project" value="TreeGrafter"/>
</dbReference>
<dbReference type="GO" id="GO:0005794">
    <property type="term" value="C:Golgi apparatus"/>
    <property type="evidence" value="ECO:0007669"/>
    <property type="project" value="TreeGrafter"/>
</dbReference>
<dbReference type="AlphaFoldDB" id="A0A151TP98"/>
<organism evidence="1 2">
    <name type="scientific">Cajanus cajan</name>
    <name type="common">Pigeon pea</name>
    <name type="synonym">Cajanus indicus</name>
    <dbReference type="NCBI Taxonomy" id="3821"/>
    <lineage>
        <taxon>Eukaryota</taxon>
        <taxon>Viridiplantae</taxon>
        <taxon>Streptophyta</taxon>
        <taxon>Embryophyta</taxon>
        <taxon>Tracheophyta</taxon>
        <taxon>Spermatophyta</taxon>
        <taxon>Magnoliopsida</taxon>
        <taxon>eudicotyledons</taxon>
        <taxon>Gunneridae</taxon>
        <taxon>Pentapetalae</taxon>
        <taxon>rosids</taxon>
        <taxon>fabids</taxon>
        <taxon>Fabales</taxon>
        <taxon>Fabaceae</taxon>
        <taxon>Papilionoideae</taxon>
        <taxon>50 kb inversion clade</taxon>
        <taxon>NPAAA clade</taxon>
        <taxon>indigoferoid/millettioid clade</taxon>
        <taxon>Phaseoleae</taxon>
        <taxon>Cajanus</taxon>
    </lineage>
</organism>
<evidence type="ECO:0000313" key="2">
    <source>
        <dbReference type="Proteomes" id="UP000075243"/>
    </source>
</evidence>
<name>A0A151TP98_CAJCA</name>
<gene>
    <name evidence="1" type="ORF">KK1_022543</name>
</gene>
<dbReference type="GO" id="GO:1901096">
    <property type="term" value="P:regulation of autophagosome maturation"/>
    <property type="evidence" value="ECO:0007669"/>
    <property type="project" value="TreeGrafter"/>
</dbReference>
<dbReference type="GO" id="GO:0007034">
    <property type="term" value="P:vacuolar transport"/>
    <property type="evidence" value="ECO:0007669"/>
    <property type="project" value="TreeGrafter"/>
</dbReference>
<dbReference type="InterPro" id="IPR039272">
    <property type="entry name" value="CLEC16A/TT9"/>
</dbReference>
<dbReference type="PANTHER" id="PTHR21481:SF4">
    <property type="entry name" value="PROTEIN TRANSPARENT TESTA 9"/>
    <property type="match status" value="1"/>
</dbReference>
<accession>A0A151TP98</accession>